<keyword evidence="5 7" id="KW-1133">Transmembrane helix</keyword>
<reference evidence="9 10" key="1">
    <citation type="submission" date="2016-10" db="EMBL/GenBank/DDBJ databases">
        <title>Genome sequence of Rothia aeria strain JCM11412.</title>
        <authorList>
            <person name="Nambu T."/>
        </authorList>
    </citation>
    <scope>NUCLEOTIDE SEQUENCE [LARGE SCALE GENOMIC DNA]</scope>
    <source>
        <strain evidence="9 10">JCM 11412</strain>
    </source>
</reference>
<evidence type="ECO:0000256" key="6">
    <source>
        <dbReference type="ARBA" id="ARBA00023136"/>
    </source>
</evidence>
<feature type="transmembrane region" description="Helical" evidence="7">
    <location>
        <begin position="27"/>
        <end position="45"/>
    </location>
</feature>
<evidence type="ECO:0000256" key="3">
    <source>
        <dbReference type="ARBA" id="ARBA00022692"/>
    </source>
</evidence>
<dbReference type="Pfam" id="PF01694">
    <property type="entry name" value="Rhomboid"/>
    <property type="match status" value="1"/>
</dbReference>
<keyword evidence="4" id="KW-0378">Hydrolase</keyword>
<protein>
    <recommendedName>
        <fullName evidence="8">Peptidase S54 rhomboid domain-containing protein</fullName>
    </recommendedName>
</protein>
<dbReference type="PANTHER" id="PTHR43731">
    <property type="entry name" value="RHOMBOID PROTEASE"/>
    <property type="match status" value="1"/>
</dbReference>
<keyword evidence="6 7" id="KW-0472">Membrane</keyword>
<organism evidence="9 10">
    <name type="scientific">Rothia aeria</name>
    <dbReference type="NCBI Taxonomy" id="172042"/>
    <lineage>
        <taxon>Bacteria</taxon>
        <taxon>Bacillati</taxon>
        <taxon>Actinomycetota</taxon>
        <taxon>Actinomycetes</taxon>
        <taxon>Micrococcales</taxon>
        <taxon>Micrococcaceae</taxon>
        <taxon>Rothia</taxon>
    </lineage>
</organism>
<evidence type="ECO:0000313" key="10">
    <source>
        <dbReference type="Proteomes" id="UP000250241"/>
    </source>
</evidence>
<evidence type="ECO:0000256" key="4">
    <source>
        <dbReference type="ARBA" id="ARBA00022801"/>
    </source>
</evidence>
<dbReference type="AlphaFoldDB" id="A0A2Z5QWJ0"/>
<dbReference type="InterPro" id="IPR035952">
    <property type="entry name" value="Rhomboid-like_sf"/>
</dbReference>
<dbReference type="EMBL" id="AP017895">
    <property type="protein sequence ID" value="BAV86795.1"/>
    <property type="molecule type" value="Genomic_DNA"/>
</dbReference>
<comment type="similarity">
    <text evidence="2">Belongs to the peptidase S54 family.</text>
</comment>
<evidence type="ECO:0000256" key="7">
    <source>
        <dbReference type="SAM" id="Phobius"/>
    </source>
</evidence>
<evidence type="ECO:0000259" key="8">
    <source>
        <dbReference type="Pfam" id="PF01694"/>
    </source>
</evidence>
<dbReference type="KEGG" id="raj:RA11412_0496"/>
<proteinExistence type="inferred from homology"/>
<dbReference type="Gene3D" id="1.20.1540.10">
    <property type="entry name" value="Rhomboid-like"/>
    <property type="match status" value="1"/>
</dbReference>
<dbReference type="PANTHER" id="PTHR43731:SF14">
    <property type="entry name" value="PRESENILIN-ASSOCIATED RHOMBOID-LIKE PROTEIN, MITOCHONDRIAL"/>
    <property type="match status" value="1"/>
</dbReference>
<dbReference type="SUPFAM" id="SSF144091">
    <property type="entry name" value="Rhomboid-like"/>
    <property type="match status" value="1"/>
</dbReference>
<accession>A0A2Z5QWJ0</accession>
<dbReference type="InterPro" id="IPR022764">
    <property type="entry name" value="Peptidase_S54_rhomboid_dom"/>
</dbReference>
<comment type="subcellular location">
    <subcellularLocation>
        <location evidence="1">Membrane</location>
        <topology evidence="1">Multi-pass membrane protein</topology>
    </subcellularLocation>
</comment>
<feature type="domain" description="Peptidase S54 rhomboid" evidence="8">
    <location>
        <begin position="65"/>
        <end position="101"/>
    </location>
</feature>
<dbReference type="GO" id="GO:0016020">
    <property type="term" value="C:membrane"/>
    <property type="evidence" value="ECO:0007669"/>
    <property type="project" value="UniProtKB-SubCell"/>
</dbReference>
<evidence type="ECO:0000313" key="9">
    <source>
        <dbReference type="EMBL" id="BAV86795.1"/>
    </source>
</evidence>
<keyword evidence="3 7" id="KW-0812">Transmembrane</keyword>
<gene>
    <name evidence="9" type="ORF">RA11412_0496</name>
</gene>
<name>A0A2Z5QWJ0_9MICC</name>
<sequence length="101" mass="11793">MICPDCYRDVTGHSRPQRARTSNNPNITYTLIGINVVVYLLQWIIPNYWVYNEFAYKADWVAYSHEYYRAITSGFLHSQNDPSHLLLNMVSLYLFGAAIEK</sequence>
<dbReference type="InterPro" id="IPR050925">
    <property type="entry name" value="Rhomboid_protease_S54"/>
</dbReference>
<evidence type="ECO:0000256" key="2">
    <source>
        <dbReference type="ARBA" id="ARBA00009045"/>
    </source>
</evidence>
<keyword evidence="10" id="KW-1185">Reference proteome</keyword>
<evidence type="ECO:0000256" key="5">
    <source>
        <dbReference type="ARBA" id="ARBA00022989"/>
    </source>
</evidence>
<evidence type="ECO:0000256" key="1">
    <source>
        <dbReference type="ARBA" id="ARBA00004141"/>
    </source>
</evidence>
<dbReference type="GO" id="GO:0004252">
    <property type="term" value="F:serine-type endopeptidase activity"/>
    <property type="evidence" value="ECO:0007669"/>
    <property type="project" value="InterPro"/>
</dbReference>
<dbReference type="Proteomes" id="UP000250241">
    <property type="component" value="Chromosome"/>
</dbReference>